<evidence type="ECO:0000313" key="12">
    <source>
        <dbReference type="EMBL" id="CAG5116259.1"/>
    </source>
</evidence>
<keyword evidence="7" id="KW-0288">FMN</keyword>
<evidence type="ECO:0000256" key="7">
    <source>
        <dbReference type="ARBA" id="ARBA00022643"/>
    </source>
</evidence>
<dbReference type="CDD" id="cd12959">
    <property type="entry name" value="MMACHC-like"/>
    <property type="match status" value="1"/>
</dbReference>
<protein>
    <recommendedName>
        <fullName evidence="11">Cyanocobalamin reductase (cyanide-eliminating)</fullName>
    </recommendedName>
</protein>
<evidence type="ECO:0000256" key="9">
    <source>
        <dbReference type="ARBA" id="ARBA00022857"/>
    </source>
</evidence>
<keyword evidence="13" id="KW-1185">Reference proteome</keyword>
<accession>A0A8S3YGF8</accession>
<evidence type="ECO:0000256" key="3">
    <source>
        <dbReference type="ARBA" id="ARBA00004496"/>
    </source>
</evidence>
<evidence type="ECO:0000256" key="4">
    <source>
        <dbReference type="ARBA" id="ARBA00007762"/>
    </source>
</evidence>
<evidence type="ECO:0000256" key="5">
    <source>
        <dbReference type="ARBA" id="ARBA00022490"/>
    </source>
</evidence>
<dbReference type="PANTHER" id="PTHR31457">
    <property type="entry name" value="METHYLMALONIC ACIDURIA AND HOMOCYSTINURIA TYPE C PROTEIN"/>
    <property type="match status" value="1"/>
</dbReference>
<sequence>MADFGIGAMAVSSSRLQEITTKLNSLFTPLGMEVHPFKIRWYNEHVSTAYQFDLHPDTRAYVVISTPDMFEKALLPFICSNDHIGSMDVLDRCMQFYFGLVKKEFPDEDVEIIHDFEMTPMRRAKVLVQPACHVAGAAYYYTRKDLNSDPFEDKNIFGVCIHPKYGGWFAIRGIIIFKSVLCPNLQQTEPVDCVPQQEDRVKLLDLFTNHWKDWRYRDIIPVKKRIASTA</sequence>
<name>A0A8S3YGF8_9EUPU</name>
<reference evidence="12" key="1">
    <citation type="submission" date="2021-04" db="EMBL/GenBank/DDBJ databases">
        <authorList>
            <consortium name="Molecular Ecology Group"/>
        </authorList>
    </citation>
    <scope>NUCLEOTIDE SEQUENCE</scope>
</reference>
<comment type="subcellular location">
    <subcellularLocation>
        <location evidence="3">Cytoplasm</location>
    </subcellularLocation>
</comment>
<comment type="cofactor">
    <cofactor evidence="2">
        <name>FAD</name>
        <dbReference type="ChEBI" id="CHEBI:57692"/>
    </cofactor>
</comment>
<keyword evidence="9" id="KW-0521">NADP</keyword>
<proteinExistence type="inferred from homology"/>
<evidence type="ECO:0000256" key="8">
    <source>
        <dbReference type="ARBA" id="ARBA00022827"/>
    </source>
</evidence>
<dbReference type="GO" id="GO:0033787">
    <property type="term" value="F:cyanocobalamin reductase (cyanide-eliminating) (NADP+) activity"/>
    <property type="evidence" value="ECO:0007669"/>
    <property type="project" value="TreeGrafter"/>
</dbReference>
<evidence type="ECO:0000313" key="13">
    <source>
        <dbReference type="Proteomes" id="UP000678393"/>
    </source>
</evidence>
<keyword evidence="6" id="KW-0285">Flavoprotein</keyword>
<dbReference type="GO" id="GO:0005737">
    <property type="term" value="C:cytoplasm"/>
    <property type="evidence" value="ECO:0007669"/>
    <property type="project" value="UniProtKB-SubCell"/>
</dbReference>
<dbReference type="Pfam" id="PF16690">
    <property type="entry name" value="MMACHC"/>
    <property type="match status" value="1"/>
</dbReference>
<dbReference type="InterPro" id="IPR032037">
    <property type="entry name" value="MMACHC"/>
</dbReference>
<comment type="caution">
    <text evidence="12">The sequence shown here is derived from an EMBL/GenBank/DDBJ whole genome shotgun (WGS) entry which is preliminary data.</text>
</comment>
<comment type="cofactor">
    <cofactor evidence="1">
        <name>FMN</name>
        <dbReference type="ChEBI" id="CHEBI:58210"/>
    </cofactor>
</comment>
<keyword evidence="10" id="KW-0560">Oxidoreductase</keyword>
<keyword evidence="8" id="KW-0274">FAD</keyword>
<evidence type="ECO:0000256" key="1">
    <source>
        <dbReference type="ARBA" id="ARBA00001917"/>
    </source>
</evidence>
<dbReference type="EMBL" id="CAJHNH020000224">
    <property type="protein sequence ID" value="CAG5116259.1"/>
    <property type="molecule type" value="Genomic_DNA"/>
</dbReference>
<organism evidence="12 13">
    <name type="scientific">Candidula unifasciata</name>
    <dbReference type="NCBI Taxonomy" id="100452"/>
    <lineage>
        <taxon>Eukaryota</taxon>
        <taxon>Metazoa</taxon>
        <taxon>Spiralia</taxon>
        <taxon>Lophotrochozoa</taxon>
        <taxon>Mollusca</taxon>
        <taxon>Gastropoda</taxon>
        <taxon>Heterobranchia</taxon>
        <taxon>Euthyneura</taxon>
        <taxon>Panpulmonata</taxon>
        <taxon>Eupulmonata</taxon>
        <taxon>Stylommatophora</taxon>
        <taxon>Helicina</taxon>
        <taxon>Helicoidea</taxon>
        <taxon>Geomitridae</taxon>
        <taxon>Candidula</taxon>
    </lineage>
</organism>
<evidence type="ECO:0000256" key="2">
    <source>
        <dbReference type="ARBA" id="ARBA00001974"/>
    </source>
</evidence>
<evidence type="ECO:0000256" key="10">
    <source>
        <dbReference type="ARBA" id="ARBA00023002"/>
    </source>
</evidence>
<comment type="similarity">
    <text evidence="4">Belongs to the MMACHC family.</text>
</comment>
<dbReference type="GO" id="GO:0032451">
    <property type="term" value="F:demethylase activity"/>
    <property type="evidence" value="ECO:0007669"/>
    <property type="project" value="TreeGrafter"/>
</dbReference>
<evidence type="ECO:0000256" key="11">
    <source>
        <dbReference type="ARBA" id="ARBA00031313"/>
    </source>
</evidence>
<dbReference type="AlphaFoldDB" id="A0A8S3YGF8"/>
<evidence type="ECO:0000256" key="6">
    <source>
        <dbReference type="ARBA" id="ARBA00022630"/>
    </source>
</evidence>
<dbReference type="GO" id="GO:0009235">
    <property type="term" value="P:cobalamin metabolic process"/>
    <property type="evidence" value="ECO:0007669"/>
    <property type="project" value="TreeGrafter"/>
</dbReference>
<gene>
    <name evidence="12" type="ORF">CUNI_LOCUS1817</name>
</gene>
<dbReference type="OrthoDB" id="409189at2759"/>
<dbReference type="PANTHER" id="PTHR31457:SF2">
    <property type="entry name" value="CYANOCOBALAMIN REDUCTASE _ ALKYLCOBALAMIN DEALKYLASE"/>
    <property type="match status" value="1"/>
</dbReference>
<keyword evidence="5" id="KW-0963">Cytoplasm</keyword>
<dbReference type="GO" id="GO:0071949">
    <property type="term" value="F:FAD binding"/>
    <property type="evidence" value="ECO:0007669"/>
    <property type="project" value="TreeGrafter"/>
</dbReference>
<dbReference type="Proteomes" id="UP000678393">
    <property type="component" value="Unassembled WGS sequence"/>
</dbReference>